<evidence type="ECO:0000256" key="6">
    <source>
        <dbReference type="SAM" id="SignalP"/>
    </source>
</evidence>
<keyword evidence="4 6" id="KW-0732">Signal</keyword>
<dbReference type="InterPro" id="IPR006127">
    <property type="entry name" value="ZnuA-like"/>
</dbReference>
<evidence type="ECO:0000313" key="7">
    <source>
        <dbReference type="EMBL" id="UOO88939.1"/>
    </source>
</evidence>
<dbReference type="EMBL" id="CP091511">
    <property type="protein sequence ID" value="UOO88939.1"/>
    <property type="molecule type" value="Genomic_DNA"/>
</dbReference>
<feature type="compositionally biased region" description="Basic and acidic residues" evidence="5">
    <location>
        <begin position="117"/>
        <end position="144"/>
    </location>
</feature>
<comment type="subcellular location">
    <subcellularLocation>
        <location evidence="1">Cell envelope</location>
    </subcellularLocation>
</comment>
<dbReference type="Pfam" id="PF01297">
    <property type="entry name" value="ZnuA"/>
    <property type="match status" value="1"/>
</dbReference>
<dbReference type="InterPro" id="IPR050492">
    <property type="entry name" value="Bact_metal-bind_prot9"/>
</dbReference>
<accession>A0ABY4E106</accession>
<reference evidence="7 8" key="1">
    <citation type="journal article" date="2022" name="Res Sq">
        <title>Evolution of multicellular longitudinally dividing oral cavity symbionts (Neisseriaceae).</title>
        <authorList>
            <person name="Nyongesa S."/>
            <person name="Weber P."/>
            <person name="Bernet E."/>
            <person name="Pullido F."/>
            <person name="Nieckarz M."/>
            <person name="Delaby M."/>
            <person name="Nieves C."/>
            <person name="Viehboeck T."/>
            <person name="Krause N."/>
            <person name="Rivera-Millot A."/>
            <person name="Nakamura A."/>
            <person name="Vischer N."/>
            <person name="VanNieuwenhze M."/>
            <person name="Brun Y."/>
            <person name="Cava F."/>
            <person name="Bulgheresi S."/>
            <person name="Veyrier F."/>
        </authorList>
    </citation>
    <scope>NUCLEOTIDE SEQUENCE [LARGE SCALE GENOMIC DNA]</scope>
    <source>
        <strain evidence="7 8">SN4</strain>
    </source>
</reference>
<organism evidence="7 8">
    <name type="scientific">Vitreoscilla massiliensis</name>
    <dbReference type="NCBI Taxonomy" id="1689272"/>
    <lineage>
        <taxon>Bacteria</taxon>
        <taxon>Pseudomonadati</taxon>
        <taxon>Pseudomonadota</taxon>
        <taxon>Betaproteobacteria</taxon>
        <taxon>Neisseriales</taxon>
        <taxon>Neisseriaceae</taxon>
        <taxon>Vitreoscilla</taxon>
    </lineage>
</organism>
<keyword evidence="2" id="KW-0813">Transport</keyword>
<dbReference type="SUPFAM" id="SSF53807">
    <property type="entry name" value="Helical backbone' metal receptor"/>
    <property type="match status" value="1"/>
</dbReference>
<dbReference type="PANTHER" id="PTHR42953:SF1">
    <property type="entry name" value="METAL-BINDING PROTEIN HI_0362-RELATED"/>
    <property type="match status" value="1"/>
</dbReference>
<evidence type="ECO:0000313" key="8">
    <source>
        <dbReference type="Proteomes" id="UP000832011"/>
    </source>
</evidence>
<name>A0ABY4E106_9NEIS</name>
<evidence type="ECO:0000256" key="1">
    <source>
        <dbReference type="ARBA" id="ARBA00004196"/>
    </source>
</evidence>
<keyword evidence="8" id="KW-1185">Reference proteome</keyword>
<sequence length="357" mass="39493">MKTRTHILAAVVLASLGLQAALAAPTRQVTTSFSILENITQSLLGKPNNTQVHTLVGINGNSHTYQLRARDVQTMQKSQLIIFNGLGFESAALQRAAQSTRLPIVEAGAGLQNLLRGGHDHHDEGAHDHAGETAAEHAEHEHEALAQQHAQAGHEHDGHEHNDEHEHAEEHGHADEHAHESEDAAALDPHVWLDPLNMPLYTANISKALIKQQPEQALRLSLQWQLYQLKLAQLHGETVRKFAAIPVAKRKVLTSHAAFAYMGRRYQIQFYAPVSGGHEAEASAKTLVDLIRQVRSEHIQAVFVENVNDARLLQQLGRETGLQINGKLYSDALSSDAPDYFSFYRHNVDLLVQALQH</sequence>
<dbReference type="PANTHER" id="PTHR42953">
    <property type="entry name" value="HIGH-AFFINITY ZINC UPTAKE SYSTEM PROTEIN ZNUA-RELATED"/>
    <property type="match status" value="1"/>
</dbReference>
<feature type="chain" id="PRO_5046446648" evidence="6">
    <location>
        <begin position="24"/>
        <end position="357"/>
    </location>
</feature>
<evidence type="ECO:0000256" key="5">
    <source>
        <dbReference type="SAM" id="MobiDB-lite"/>
    </source>
</evidence>
<feature type="compositionally biased region" description="Basic and acidic residues" evidence="5">
    <location>
        <begin position="152"/>
        <end position="182"/>
    </location>
</feature>
<evidence type="ECO:0000256" key="4">
    <source>
        <dbReference type="ARBA" id="ARBA00022729"/>
    </source>
</evidence>
<dbReference type="Gene3D" id="3.40.50.1980">
    <property type="entry name" value="Nitrogenase molybdenum iron protein domain"/>
    <property type="match status" value="2"/>
</dbReference>
<proteinExistence type="predicted"/>
<keyword evidence="3" id="KW-0479">Metal-binding</keyword>
<gene>
    <name evidence="7" type="ORF">LVJ82_16045</name>
</gene>
<dbReference type="Proteomes" id="UP000832011">
    <property type="component" value="Chromosome"/>
</dbReference>
<protein>
    <submittedName>
        <fullName evidence="7">Zinc ABC transporter substrate-binding protein</fullName>
    </submittedName>
</protein>
<feature type="region of interest" description="Disordered" evidence="5">
    <location>
        <begin position="115"/>
        <end position="183"/>
    </location>
</feature>
<evidence type="ECO:0000256" key="2">
    <source>
        <dbReference type="ARBA" id="ARBA00022448"/>
    </source>
</evidence>
<feature type="signal peptide" evidence="6">
    <location>
        <begin position="1"/>
        <end position="23"/>
    </location>
</feature>
<evidence type="ECO:0000256" key="3">
    <source>
        <dbReference type="ARBA" id="ARBA00022723"/>
    </source>
</evidence>
<dbReference type="RefSeq" id="WP_159061468.1">
    <property type="nucleotide sequence ID" value="NZ_CABKVG010000010.1"/>
</dbReference>